<dbReference type="RefSeq" id="WP_151134233.1">
    <property type="nucleotide sequence ID" value="NZ_VZUS01000001.1"/>
</dbReference>
<accession>A0A643JVK7</accession>
<keyword evidence="1" id="KW-0472">Membrane</keyword>
<feature type="transmembrane region" description="Helical" evidence="1">
    <location>
        <begin position="64"/>
        <end position="89"/>
    </location>
</feature>
<gene>
    <name evidence="2" type="ORF">Hfx1149_00160</name>
</gene>
<keyword evidence="1" id="KW-0812">Transmembrane</keyword>
<feature type="transmembrane region" description="Helical" evidence="1">
    <location>
        <begin position="151"/>
        <end position="171"/>
    </location>
</feature>
<dbReference type="AlphaFoldDB" id="A0A643JVK7"/>
<name>A0A643JVK7_9EURY</name>
<evidence type="ECO:0000313" key="2">
    <source>
        <dbReference type="EMBL" id="KAB1186532.1"/>
    </source>
</evidence>
<protein>
    <submittedName>
        <fullName evidence="2">DUF1772 domain-containing protein</fullName>
    </submittedName>
</protein>
<organism evidence="2">
    <name type="scientific">Haloferax sp. CBA1149</name>
    <dbReference type="NCBI Taxonomy" id="2650753"/>
    <lineage>
        <taxon>Archaea</taxon>
        <taxon>Methanobacteriati</taxon>
        <taxon>Methanobacteriota</taxon>
        <taxon>Stenosarchaea group</taxon>
        <taxon>Halobacteria</taxon>
        <taxon>Halobacteriales</taxon>
        <taxon>Haloferacaceae</taxon>
        <taxon>Haloferax</taxon>
    </lineage>
</organism>
<feature type="transmembrane region" description="Helical" evidence="1">
    <location>
        <begin position="15"/>
        <end position="44"/>
    </location>
</feature>
<dbReference type="EMBL" id="VZUS01000001">
    <property type="protein sequence ID" value="KAB1186532.1"/>
    <property type="molecule type" value="Genomic_DNA"/>
</dbReference>
<feature type="transmembrane region" description="Helical" evidence="1">
    <location>
        <begin position="95"/>
        <end position="116"/>
    </location>
</feature>
<reference evidence="2" key="1">
    <citation type="submission" date="2019-09" db="EMBL/GenBank/DDBJ databases">
        <title>Genomic analysis of Haloferax sp. CBA1149.</title>
        <authorList>
            <person name="Roh S.W."/>
        </authorList>
    </citation>
    <scope>NUCLEOTIDE SEQUENCE</scope>
    <source>
        <strain evidence="2">CBA1149</strain>
    </source>
</reference>
<sequence>MVPILQVSTLLDVPVVFVLAVSAVLGGLMAGFFFAYSVSVVLALETLSSSEYTNVMQEINEKVLNALFGVVFFSAAVVPLGGAAVLVLHGDWQTFYGQLYLAGTVIYLAGAFFVTARIHIPMNEHIATWSPVSPPEDWAAVRARWTRWNHVRTTAAVASFALYLAAVASFGA</sequence>
<dbReference type="Pfam" id="PF08592">
    <property type="entry name" value="Anthrone_oxy"/>
    <property type="match status" value="1"/>
</dbReference>
<proteinExistence type="predicted"/>
<dbReference type="InterPro" id="IPR013901">
    <property type="entry name" value="Anthrone_oxy"/>
</dbReference>
<keyword evidence="1" id="KW-1133">Transmembrane helix</keyword>
<evidence type="ECO:0000256" key="1">
    <source>
        <dbReference type="SAM" id="Phobius"/>
    </source>
</evidence>
<comment type="caution">
    <text evidence="2">The sequence shown here is derived from an EMBL/GenBank/DDBJ whole genome shotgun (WGS) entry which is preliminary data.</text>
</comment>